<keyword evidence="3" id="KW-0067">ATP-binding</keyword>
<evidence type="ECO:0000256" key="2">
    <source>
        <dbReference type="ARBA" id="ARBA00022801"/>
    </source>
</evidence>
<dbReference type="EMBL" id="JBHSEF010000023">
    <property type="protein sequence ID" value="MFC4355461.1"/>
    <property type="molecule type" value="Genomic_DNA"/>
</dbReference>
<evidence type="ECO:0000259" key="4">
    <source>
        <dbReference type="SMART" id="SM00797"/>
    </source>
</evidence>
<organism evidence="5 6">
    <name type="scientific">Chryseomicrobium palamuruense</name>
    <dbReference type="NCBI Taxonomy" id="682973"/>
    <lineage>
        <taxon>Bacteria</taxon>
        <taxon>Bacillati</taxon>
        <taxon>Bacillota</taxon>
        <taxon>Bacilli</taxon>
        <taxon>Bacillales</taxon>
        <taxon>Caryophanaceae</taxon>
        <taxon>Chryseomicrobium</taxon>
    </lineage>
</organism>
<dbReference type="InterPro" id="IPR052708">
    <property type="entry name" value="PxpC"/>
</dbReference>
<evidence type="ECO:0000256" key="1">
    <source>
        <dbReference type="ARBA" id="ARBA00022741"/>
    </source>
</evidence>
<comment type="caution">
    <text evidence="5">The sequence shown here is derived from an EMBL/GenBank/DDBJ whole genome shotgun (WGS) entry which is preliminary data.</text>
</comment>
<keyword evidence="2" id="KW-0378">Hydrolase</keyword>
<dbReference type="SUPFAM" id="SSF50891">
    <property type="entry name" value="Cyclophilin-like"/>
    <property type="match status" value="1"/>
</dbReference>
<dbReference type="Pfam" id="PF02626">
    <property type="entry name" value="CT_A_B"/>
    <property type="match status" value="1"/>
</dbReference>
<evidence type="ECO:0000256" key="3">
    <source>
        <dbReference type="ARBA" id="ARBA00022840"/>
    </source>
</evidence>
<dbReference type="SMART" id="SM00797">
    <property type="entry name" value="AHS2"/>
    <property type="match status" value="1"/>
</dbReference>
<dbReference type="Proteomes" id="UP001595733">
    <property type="component" value="Unassembled WGS sequence"/>
</dbReference>
<name>A0ABV8UVV3_9BACL</name>
<proteinExistence type="predicted"/>
<dbReference type="InterPro" id="IPR003778">
    <property type="entry name" value="CT_A_B"/>
</dbReference>
<evidence type="ECO:0000313" key="5">
    <source>
        <dbReference type="EMBL" id="MFC4355461.1"/>
    </source>
</evidence>
<dbReference type="InterPro" id="IPR029000">
    <property type="entry name" value="Cyclophilin-like_dom_sf"/>
</dbReference>
<dbReference type="RefSeq" id="WP_378141942.1">
    <property type="nucleotide sequence ID" value="NZ_JBHSEF010000023.1"/>
</dbReference>
<keyword evidence="1" id="KW-0547">Nucleotide-binding</keyword>
<dbReference type="PANTHER" id="PTHR43309:SF5">
    <property type="entry name" value="5-OXOPROLINASE SUBUNIT C"/>
    <property type="match status" value="1"/>
</dbReference>
<keyword evidence="6" id="KW-1185">Reference proteome</keyword>
<sequence length="319" mass="35167">MIEVIHPGLLTTFQDLGRRGYQSFGVPIGGAMDTVSLEIANYLVGNEADEGGLELTLSGTKLLFHQTATIAITGANLMPLVNEQPIPMGKAVSIEQGSLLTFSKVSHGCRGYVALAGGYDIEPVLQSMSTYLRASIGGLDGRALRKGDQILCKVSQSDLPCSDFTIRTEDWWTRPRIRIVKGPEVHRFIEDQLANFVQTPYSVSPQSDRMGYRLDGAQLTPEQSEEMLSEPVTKGAIQVPADGAPIVLMADCQMTGGYPRIAQVIQADLPAMAQKKPGDILHFEWVTWQEARKALDHQRKQLKELAFSIQERRARHAYE</sequence>
<accession>A0ABV8UVV3</accession>
<dbReference type="Gene3D" id="2.40.100.10">
    <property type="entry name" value="Cyclophilin-like"/>
    <property type="match status" value="1"/>
</dbReference>
<reference evidence="6" key="1">
    <citation type="journal article" date="2019" name="Int. J. Syst. Evol. Microbiol.">
        <title>The Global Catalogue of Microorganisms (GCM) 10K type strain sequencing project: providing services to taxonomists for standard genome sequencing and annotation.</title>
        <authorList>
            <consortium name="The Broad Institute Genomics Platform"/>
            <consortium name="The Broad Institute Genome Sequencing Center for Infectious Disease"/>
            <person name="Wu L."/>
            <person name="Ma J."/>
        </authorList>
    </citation>
    <scope>NUCLEOTIDE SEQUENCE [LARGE SCALE GENOMIC DNA]</scope>
    <source>
        <strain evidence="6">CCUG 50353</strain>
    </source>
</reference>
<gene>
    <name evidence="5" type="ORF">ACFO0S_10405</name>
</gene>
<dbReference type="NCBIfam" id="TIGR00724">
    <property type="entry name" value="urea_amlyse_rel"/>
    <property type="match status" value="1"/>
</dbReference>
<dbReference type="PANTHER" id="PTHR43309">
    <property type="entry name" value="5-OXOPROLINASE SUBUNIT C"/>
    <property type="match status" value="1"/>
</dbReference>
<evidence type="ECO:0000313" key="6">
    <source>
        <dbReference type="Proteomes" id="UP001595733"/>
    </source>
</evidence>
<feature type="domain" description="Carboxyltransferase" evidence="4">
    <location>
        <begin position="23"/>
        <end position="302"/>
    </location>
</feature>
<protein>
    <submittedName>
        <fullName evidence="5">Biotin-dependent carboxyltransferase family protein</fullName>
    </submittedName>
</protein>